<dbReference type="EMBL" id="PVNL01000147">
    <property type="protein sequence ID" value="PRP93636.1"/>
    <property type="molecule type" value="Genomic_DNA"/>
</dbReference>
<dbReference type="OrthoDB" id="9854491at2"/>
<protein>
    <recommendedName>
        <fullName evidence="1">EGF-like domain-containing protein</fullName>
    </recommendedName>
</protein>
<proteinExistence type="predicted"/>
<organism evidence="2 3">
    <name type="scientific">Enhygromyxa salina</name>
    <dbReference type="NCBI Taxonomy" id="215803"/>
    <lineage>
        <taxon>Bacteria</taxon>
        <taxon>Pseudomonadati</taxon>
        <taxon>Myxococcota</taxon>
        <taxon>Polyangia</taxon>
        <taxon>Nannocystales</taxon>
        <taxon>Nannocystaceae</taxon>
        <taxon>Enhygromyxa</taxon>
    </lineage>
</organism>
<evidence type="ECO:0000313" key="3">
    <source>
        <dbReference type="Proteomes" id="UP000238823"/>
    </source>
</evidence>
<comment type="caution">
    <text evidence="2">The sequence shown here is derived from an EMBL/GenBank/DDBJ whole genome shotgun (WGS) entry which is preliminary data.</text>
</comment>
<dbReference type="PROSITE" id="PS50026">
    <property type="entry name" value="EGF_3"/>
    <property type="match status" value="1"/>
</dbReference>
<sequence length="104" mass="10781">MRSHTALLAVLLASVGCYRGFDVEDKQPPPGYPGGSCLVGSGCNQGAQCLAEAQVCIDPLDPCKGIYCGGNGSCSFDLDTNAPFCACDPGFTNESFAFFCTPGR</sequence>
<gene>
    <name evidence="2" type="ORF">ENSA7_80640</name>
</gene>
<dbReference type="InterPro" id="IPR000742">
    <property type="entry name" value="EGF"/>
</dbReference>
<evidence type="ECO:0000313" key="2">
    <source>
        <dbReference type="EMBL" id="PRP93636.1"/>
    </source>
</evidence>
<accession>A0A2S9XL78</accession>
<dbReference type="AlphaFoldDB" id="A0A2S9XL78"/>
<feature type="domain" description="EGF-like" evidence="1">
    <location>
        <begin position="59"/>
        <end position="97"/>
    </location>
</feature>
<dbReference type="PROSITE" id="PS51257">
    <property type="entry name" value="PROKAR_LIPOPROTEIN"/>
    <property type="match status" value="1"/>
</dbReference>
<name>A0A2S9XL78_9BACT</name>
<evidence type="ECO:0000259" key="1">
    <source>
        <dbReference type="PROSITE" id="PS50026"/>
    </source>
</evidence>
<reference evidence="2 3" key="1">
    <citation type="submission" date="2018-03" db="EMBL/GenBank/DDBJ databases">
        <title>Draft Genome Sequences of the Obligatory Marine Myxobacteria Enhygromyxa salina SWB007.</title>
        <authorList>
            <person name="Poehlein A."/>
            <person name="Moghaddam J.A."/>
            <person name="Harms H."/>
            <person name="Alanjari M."/>
            <person name="Koenig G.M."/>
            <person name="Daniel R."/>
            <person name="Schaeberle T.F."/>
        </authorList>
    </citation>
    <scope>NUCLEOTIDE SEQUENCE [LARGE SCALE GENOMIC DNA]</scope>
    <source>
        <strain evidence="2 3">SWB007</strain>
    </source>
</reference>
<dbReference type="Proteomes" id="UP000238823">
    <property type="component" value="Unassembled WGS sequence"/>
</dbReference>
<dbReference type="RefSeq" id="WP_106094807.1">
    <property type="nucleotide sequence ID" value="NZ_PVNL01000147.1"/>
</dbReference>